<dbReference type="AlphaFoldDB" id="A0A261RE38"/>
<organism evidence="1 2">
    <name type="scientific">Bordetella genomosp. 9</name>
    <dbReference type="NCBI Taxonomy" id="1416803"/>
    <lineage>
        <taxon>Bacteria</taxon>
        <taxon>Pseudomonadati</taxon>
        <taxon>Pseudomonadota</taxon>
        <taxon>Betaproteobacteria</taxon>
        <taxon>Burkholderiales</taxon>
        <taxon>Alcaligenaceae</taxon>
        <taxon>Bordetella</taxon>
    </lineage>
</organism>
<gene>
    <name evidence="1" type="ORF">CAL26_06015</name>
</gene>
<proteinExistence type="predicted"/>
<comment type="caution">
    <text evidence="1">The sequence shown here is derived from an EMBL/GenBank/DDBJ whole genome shotgun (WGS) entry which is preliminary data.</text>
</comment>
<evidence type="ECO:0000313" key="1">
    <source>
        <dbReference type="EMBL" id="OZI23037.1"/>
    </source>
</evidence>
<reference evidence="1" key="1">
    <citation type="submission" date="2017-05" db="EMBL/GenBank/DDBJ databases">
        <title>Complete and WGS of Bordetella genogroups.</title>
        <authorList>
            <person name="Spilker T."/>
            <person name="Lipuma J."/>
        </authorList>
    </citation>
    <scope>NUCLEOTIDE SEQUENCE</scope>
    <source>
        <strain evidence="1">AU21707</strain>
    </source>
</reference>
<name>A0A261RE38_9BORD</name>
<accession>A0A261RE38</accession>
<keyword evidence="2" id="KW-1185">Reference proteome</keyword>
<dbReference type="Proteomes" id="UP000216857">
    <property type="component" value="Unassembled WGS sequence"/>
</dbReference>
<dbReference type="EMBL" id="NEVJ01000002">
    <property type="protein sequence ID" value="OZI23037.1"/>
    <property type="molecule type" value="Genomic_DNA"/>
</dbReference>
<evidence type="ECO:0000313" key="2">
    <source>
        <dbReference type="Proteomes" id="UP000216857"/>
    </source>
</evidence>
<sequence>MLAKVSAGNTAVGTELVELFAKKLLNFARNPFSVVKMLNTFGVLAAYEPTEPKLKQAFYRILNGRRPHQERICRQIGISDNDYVNWLKVLFMLFMEYGDGDASILDGTVNSLFLSEASQVQVLLCTYTTESCLLSDRSFTTPGDRNDVTIFDFNLCANAFVRYGFADIDSFIPPNTPQHVIADFKRLRTPTVYLTHLVDDKELLRRYNQCVVWQSHRHVYSSRKDRLII</sequence>
<protein>
    <submittedName>
        <fullName evidence="1">Uncharacterized protein</fullName>
    </submittedName>
</protein>